<dbReference type="Proteomes" id="UP000050360">
    <property type="component" value="Unassembled WGS sequence"/>
</dbReference>
<dbReference type="PANTHER" id="PTHR48111">
    <property type="entry name" value="REGULATOR OF RPOS"/>
    <property type="match status" value="1"/>
</dbReference>
<dbReference type="InterPro" id="IPR036388">
    <property type="entry name" value="WH-like_DNA-bd_sf"/>
</dbReference>
<dbReference type="Pfam" id="PF13412">
    <property type="entry name" value="HTH_24"/>
    <property type="match status" value="1"/>
</dbReference>
<dbReference type="GO" id="GO:0032993">
    <property type="term" value="C:protein-DNA complex"/>
    <property type="evidence" value="ECO:0007669"/>
    <property type="project" value="TreeGrafter"/>
</dbReference>
<name>A0A0N8KQL3_9EURY</name>
<dbReference type="GO" id="GO:0000156">
    <property type="term" value="F:phosphorelay response regulator activity"/>
    <property type="evidence" value="ECO:0007669"/>
    <property type="project" value="TreeGrafter"/>
</dbReference>
<gene>
    <name evidence="8" type="ORF">MPEBLZ_02987</name>
</gene>
<evidence type="ECO:0000256" key="3">
    <source>
        <dbReference type="ARBA" id="ARBA00023015"/>
    </source>
</evidence>
<dbReference type="AlphaFoldDB" id="A0A0N8KQL3"/>
<feature type="domain" description="Response regulatory" evidence="7">
    <location>
        <begin position="48"/>
        <end position="164"/>
    </location>
</feature>
<dbReference type="SMART" id="SM00448">
    <property type="entry name" value="REC"/>
    <property type="match status" value="1"/>
</dbReference>
<dbReference type="GO" id="GO:0005829">
    <property type="term" value="C:cytosol"/>
    <property type="evidence" value="ECO:0007669"/>
    <property type="project" value="TreeGrafter"/>
</dbReference>
<protein>
    <submittedName>
        <fullName evidence="8">Transcriptional regulator</fullName>
    </submittedName>
</protein>
<keyword evidence="2" id="KW-0902">Two-component regulatory system</keyword>
<dbReference type="InterPro" id="IPR001789">
    <property type="entry name" value="Sig_transdc_resp-reg_receiver"/>
</dbReference>
<evidence type="ECO:0000313" key="8">
    <source>
        <dbReference type="EMBL" id="KPQ42458.1"/>
    </source>
</evidence>
<keyword evidence="1 6" id="KW-0597">Phosphoprotein</keyword>
<proteinExistence type="predicted"/>
<keyword evidence="5" id="KW-0804">Transcription</keyword>
<dbReference type="SUPFAM" id="SSF52172">
    <property type="entry name" value="CheY-like"/>
    <property type="match status" value="1"/>
</dbReference>
<feature type="modified residue" description="4-aspartylphosphate" evidence="6">
    <location>
        <position position="97"/>
    </location>
</feature>
<dbReference type="Pfam" id="PF00072">
    <property type="entry name" value="Response_reg"/>
    <property type="match status" value="1"/>
</dbReference>
<dbReference type="InterPro" id="IPR039420">
    <property type="entry name" value="WalR-like"/>
</dbReference>
<dbReference type="PANTHER" id="PTHR48111:SF1">
    <property type="entry name" value="TWO-COMPONENT RESPONSE REGULATOR ORR33"/>
    <property type="match status" value="1"/>
</dbReference>
<evidence type="ECO:0000313" key="9">
    <source>
        <dbReference type="Proteomes" id="UP000050360"/>
    </source>
</evidence>
<comment type="caution">
    <text evidence="8">The sequence shown here is derived from an EMBL/GenBank/DDBJ whole genome shotgun (WGS) entry which is preliminary data.</text>
</comment>
<evidence type="ECO:0000256" key="1">
    <source>
        <dbReference type="ARBA" id="ARBA00022553"/>
    </source>
</evidence>
<evidence type="ECO:0000256" key="6">
    <source>
        <dbReference type="PROSITE-ProRule" id="PRU00169"/>
    </source>
</evidence>
<accession>A0A0N8KQL3</accession>
<organism evidence="8 9">
    <name type="scientific">Candidatus Methanoperedens nitratireducens</name>
    <dbReference type="NCBI Taxonomy" id="1392998"/>
    <lineage>
        <taxon>Archaea</taxon>
        <taxon>Methanobacteriati</taxon>
        <taxon>Methanobacteriota</taxon>
        <taxon>Stenosarchaea group</taxon>
        <taxon>Methanomicrobia</taxon>
        <taxon>Methanosarcinales</taxon>
        <taxon>ANME-2 cluster</taxon>
        <taxon>Candidatus Methanoperedentaceae</taxon>
        <taxon>Candidatus Methanoperedens</taxon>
    </lineage>
</organism>
<evidence type="ECO:0000256" key="2">
    <source>
        <dbReference type="ARBA" id="ARBA00023012"/>
    </source>
</evidence>
<keyword evidence="3" id="KW-0805">Transcription regulation</keyword>
<keyword evidence="4" id="KW-0238">DNA-binding</keyword>
<reference evidence="8 9" key="1">
    <citation type="submission" date="2015-09" db="EMBL/GenBank/DDBJ databases">
        <title>A metagenomics-based metabolic model of nitrate-dependent anaerobic oxidation of methane by Methanoperedens-like archaea.</title>
        <authorList>
            <person name="Arshad A."/>
            <person name="Speth D.R."/>
            <person name="De Graaf R.M."/>
            <person name="Op Den Camp H.J."/>
            <person name="Jetten M.S."/>
            <person name="Welte C.U."/>
        </authorList>
    </citation>
    <scope>NUCLEOTIDE SEQUENCE [LARGE SCALE GENOMIC DNA]</scope>
</reference>
<evidence type="ECO:0000256" key="5">
    <source>
        <dbReference type="ARBA" id="ARBA00023163"/>
    </source>
</evidence>
<dbReference type="EMBL" id="LKCM01000233">
    <property type="protein sequence ID" value="KPQ42458.1"/>
    <property type="molecule type" value="Genomic_DNA"/>
</dbReference>
<evidence type="ECO:0000256" key="4">
    <source>
        <dbReference type="ARBA" id="ARBA00023125"/>
    </source>
</evidence>
<evidence type="ECO:0000259" key="7">
    <source>
        <dbReference type="PROSITE" id="PS50110"/>
    </source>
</evidence>
<dbReference type="GO" id="GO:0000976">
    <property type="term" value="F:transcription cis-regulatory region binding"/>
    <property type="evidence" value="ECO:0007669"/>
    <property type="project" value="TreeGrafter"/>
</dbReference>
<dbReference type="Gene3D" id="3.40.50.2300">
    <property type="match status" value="1"/>
</dbReference>
<dbReference type="GO" id="GO:0006355">
    <property type="term" value="P:regulation of DNA-templated transcription"/>
    <property type="evidence" value="ECO:0007669"/>
    <property type="project" value="TreeGrafter"/>
</dbReference>
<dbReference type="Gene3D" id="1.10.10.10">
    <property type="entry name" value="Winged helix-like DNA-binding domain superfamily/Winged helix DNA-binding domain"/>
    <property type="match status" value="1"/>
</dbReference>
<dbReference type="PROSITE" id="PS50110">
    <property type="entry name" value="RESPONSE_REGULATORY"/>
    <property type="match status" value="1"/>
</dbReference>
<sequence length="169" mass="18884">MNGDIDNKIIELIKKNEKISNSEISGILGIPEDEVAQRIEGFSDKRSKILLVDDEIDTLLPLKRSLEVEDYIVIGAGNGPEALIKAKTEIPDIILLDLMMPEMDGYEVCEKLKKDPITKNIPVIILTAKDAVRDKVKGLDIGADDYVTKPFNLNELKARVKSVLRRTKN</sequence>
<dbReference type="InterPro" id="IPR011006">
    <property type="entry name" value="CheY-like_superfamily"/>
</dbReference>